<dbReference type="SUPFAM" id="SSF52833">
    <property type="entry name" value="Thioredoxin-like"/>
    <property type="match status" value="1"/>
</dbReference>
<comment type="caution">
    <text evidence="7">The sequence shown here is derived from an EMBL/GenBank/DDBJ whole genome shotgun (WGS) entry which is preliminary data.</text>
</comment>
<feature type="chain" id="PRO_5046868337" evidence="5">
    <location>
        <begin position="23"/>
        <end position="159"/>
    </location>
</feature>
<evidence type="ECO:0000256" key="2">
    <source>
        <dbReference type="ARBA" id="ARBA00022748"/>
    </source>
</evidence>
<keyword evidence="8" id="KW-1185">Reference proteome</keyword>
<feature type="signal peptide" evidence="5">
    <location>
        <begin position="1"/>
        <end position="22"/>
    </location>
</feature>
<dbReference type="PANTHER" id="PTHR42852">
    <property type="entry name" value="THIOL:DISULFIDE INTERCHANGE PROTEIN DSBE"/>
    <property type="match status" value="1"/>
</dbReference>
<dbReference type="InterPro" id="IPR036249">
    <property type="entry name" value="Thioredoxin-like_sf"/>
</dbReference>
<dbReference type="EMBL" id="JBEFLD010000005">
    <property type="protein sequence ID" value="MEQ6291070.1"/>
    <property type="molecule type" value="Genomic_DNA"/>
</dbReference>
<evidence type="ECO:0000313" key="7">
    <source>
        <dbReference type="EMBL" id="MEQ6291070.1"/>
    </source>
</evidence>
<evidence type="ECO:0000256" key="1">
    <source>
        <dbReference type="ARBA" id="ARBA00004196"/>
    </source>
</evidence>
<dbReference type="PANTHER" id="PTHR42852:SF6">
    <property type="entry name" value="THIOL:DISULFIDE INTERCHANGE PROTEIN DSBE"/>
    <property type="match status" value="1"/>
</dbReference>
<protein>
    <submittedName>
        <fullName evidence="7">TlpA disulfide reductase family protein</fullName>
    </submittedName>
</protein>
<dbReference type="CDD" id="cd02966">
    <property type="entry name" value="TlpA_like_family"/>
    <property type="match status" value="1"/>
</dbReference>
<evidence type="ECO:0000256" key="4">
    <source>
        <dbReference type="ARBA" id="ARBA00023284"/>
    </source>
</evidence>
<dbReference type="InterPro" id="IPR013740">
    <property type="entry name" value="Redoxin"/>
</dbReference>
<feature type="domain" description="Thioredoxin" evidence="6">
    <location>
        <begin position="20"/>
        <end position="159"/>
    </location>
</feature>
<dbReference type="RefSeq" id="WP_349587375.1">
    <property type="nucleotide sequence ID" value="NZ_JBEFLD010000005.1"/>
</dbReference>
<dbReference type="PROSITE" id="PS51352">
    <property type="entry name" value="THIOREDOXIN_2"/>
    <property type="match status" value="1"/>
</dbReference>
<dbReference type="Pfam" id="PF08534">
    <property type="entry name" value="Redoxin"/>
    <property type="match status" value="1"/>
</dbReference>
<evidence type="ECO:0000259" key="6">
    <source>
        <dbReference type="PROSITE" id="PS51352"/>
    </source>
</evidence>
<name>A0ABV1M6V4_9NEIS</name>
<proteinExistence type="predicted"/>
<dbReference type="InterPro" id="IPR013766">
    <property type="entry name" value="Thioredoxin_domain"/>
</dbReference>
<organism evidence="7 8">
    <name type="scientific">Vogesella oryzagri</name>
    <dbReference type="NCBI Taxonomy" id="3160864"/>
    <lineage>
        <taxon>Bacteria</taxon>
        <taxon>Pseudomonadati</taxon>
        <taxon>Pseudomonadota</taxon>
        <taxon>Betaproteobacteria</taxon>
        <taxon>Neisseriales</taxon>
        <taxon>Chromobacteriaceae</taxon>
        <taxon>Vogesella</taxon>
    </lineage>
</organism>
<keyword evidence="4" id="KW-0676">Redox-active center</keyword>
<dbReference type="InterPro" id="IPR017937">
    <property type="entry name" value="Thioredoxin_CS"/>
</dbReference>
<gene>
    <name evidence="7" type="ORF">ABNW52_10665</name>
</gene>
<dbReference type="InterPro" id="IPR050553">
    <property type="entry name" value="Thioredoxin_ResA/DsbE_sf"/>
</dbReference>
<comment type="subcellular location">
    <subcellularLocation>
        <location evidence="1">Cell envelope</location>
    </subcellularLocation>
</comment>
<sequence length="159" mass="17269">MTLFFRRGTGLLALLLPLLAHAGTTLGTIPLNTPEGKPAQFSRLQGKVTVVNFWATWCAPCRIEMPLLSAEAKRLAARGVRFVGIALDQPEQVQGYLKQTPVSYPILLADGDGIELMRTLGNKAGGLPFTVILNEQGQPVKRILGILDEKSLQLALPLR</sequence>
<accession>A0ABV1M6V4</accession>
<reference evidence="7" key="1">
    <citation type="submission" date="2024-06" db="EMBL/GenBank/DDBJ databases">
        <title>Genome sequence of Vogesella sp. MAHUQ-64.</title>
        <authorList>
            <person name="Huq M.A."/>
        </authorList>
    </citation>
    <scope>NUCLEOTIDE SEQUENCE</scope>
    <source>
        <strain evidence="7">MAHUQ-64</strain>
    </source>
</reference>
<dbReference type="Gene3D" id="3.40.30.10">
    <property type="entry name" value="Glutaredoxin"/>
    <property type="match status" value="1"/>
</dbReference>
<evidence type="ECO:0000313" key="8">
    <source>
        <dbReference type="Proteomes" id="UP001433638"/>
    </source>
</evidence>
<keyword evidence="3" id="KW-1015">Disulfide bond</keyword>
<keyword evidence="5" id="KW-0732">Signal</keyword>
<evidence type="ECO:0000256" key="5">
    <source>
        <dbReference type="SAM" id="SignalP"/>
    </source>
</evidence>
<dbReference type="PROSITE" id="PS00194">
    <property type="entry name" value="THIOREDOXIN_1"/>
    <property type="match status" value="1"/>
</dbReference>
<evidence type="ECO:0000256" key="3">
    <source>
        <dbReference type="ARBA" id="ARBA00023157"/>
    </source>
</evidence>
<dbReference type="Proteomes" id="UP001433638">
    <property type="component" value="Unassembled WGS sequence"/>
</dbReference>
<keyword evidence="2" id="KW-0201">Cytochrome c-type biogenesis</keyword>